<proteinExistence type="predicted"/>
<dbReference type="InterPro" id="IPR011990">
    <property type="entry name" value="TPR-like_helical_dom_sf"/>
</dbReference>
<evidence type="ECO:0000313" key="4">
    <source>
        <dbReference type="Proteomes" id="UP000194267"/>
    </source>
</evidence>
<evidence type="ECO:0000256" key="2">
    <source>
        <dbReference type="SAM" id="Phobius"/>
    </source>
</evidence>
<organism evidence="3 4">
    <name type="scientific">Symbiobacterium thermophilum</name>
    <dbReference type="NCBI Taxonomy" id="2734"/>
    <lineage>
        <taxon>Bacteria</taxon>
        <taxon>Bacillati</taxon>
        <taxon>Bacillota</taxon>
        <taxon>Clostridia</taxon>
        <taxon>Eubacteriales</taxon>
        <taxon>Symbiobacteriaceae</taxon>
        <taxon>Symbiobacterium</taxon>
    </lineage>
</organism>
<gene>
    <name evidence="3" type="ORF">A6D92_11430</name>
</gene>
<dbReference type="SMART" id="SM00028">
    <property type="entry name" value="TPR"/>
    <property type="match status" value="3"/>
</dbReference>
<name>A0A1Y2T5L8_SYMTR</name>
<feature type="transmembrane region" description="Helical" evidence="2">
    <location>
        <begin position="16"/>
        <end position="40"/>
    </location>
</feature>
<dbReference type="EMBL" id="LWLV01000963">
    <property type="protein sequence ID" value="OTA40967.1"/>
    <property type="molecule type" value="Genomic_DNA"/>
</dbReference>
<evidence type="ECO:0000313" key="3">
    <source>
        <dbReference type="EMBL" id="OTA40967.1"/>
    </source>
</evidence>
<accession>A0A1Y2T5L8</accession>
<keyword evidence="1" id="KW-0802">TPR repeat</keyword>
<dbReference type="Gene3D" id="1.25.40.10">
    <property type="entry name" value="Tetratricopeptide repeat domain"/>
    <property type="match status" value="1"/>
</dbReference>
<keyword evidence="2" id="KW-0812">Transmembrane</keyword>
<protein>
    <submittedName>
        <fullName evidence="3">Uncharacterized protein</fullName>
    </submittedName>
</protein>
<dbReference type="Pfam" id="PF13432">
    <property type="entry name" value="TPR_16"/>
    <property type="match status" value="1"/>
</dbReference>
<evidence type="ECO:0000256" key="1">
    <source>
        <dbReference type="PROSITE-ProRule" id="PRU00339"/>
    </source>
</evidence>
<comment type="caution">
    <text evidence="3">The sequence shown here is derived from an EMBL/GenBank/DDBJ whole genome shotgun (WGS) entry which is preliminary data.</text>
</comment>
<sequence>MTFIPMEGADPAVKTFGLMIAISWLLRTPLGQLLLLLLVLSYLDNRYLGIGAAATAYIHHRRRIASLRYTVQVNPSDVRAMVELGEHYLRSGDPAQAAGYLERALERGEDSARAHYLLGAAWVRVGRGDQGRDLLEKALALQPNVAYGEPYLYLIEEAAARRDDRRIEELVSELRQFESVEILTRAGHLCRSAGLSDLARQLFDEAIRNYQYIPAKMRRRERRWLWRARLGQMQTR</sequence>
<keyword evidence="2" id="KW-0472">Membrane</keyword>
<dbReference type="PROSITE" id="PS50005">
    <property type="entry name" value="TPR"/>
    <property type="match status" value="2"/>
</dbReference>
<feature type="repeat" description="TPR" evidence="1">
    <location>
        <begin position="78"/>
        <end position="111"/>
    </location>
</feature>
<dbReference type="SUPFAM" id="SSF48452">
    <property type="entry name" value="TPR-like"/>
    <property type="match status" value="1"/>
</dbReference>
<keyword evidence="2" id="KW-1133">Transmembrane helix</keyword>
<dbReference type="Proteomes" id="UP000194267">
    <property type="component" value="Unassembled WGS sequence"/>
</dbReference>
<dbReference type="AlphaFoldDB" id="A0A1Y2T5L8"/>
<reference evidence="4" key="1">
    <citation type="submission" date="2016-04" db="EMBL/GenBank/DDBJ databases">
        <authorList>
            <person name="Antunes L.P."/>
            <person name="Martins L.F."/>
            <person name="Pereira R.V."/>
            <person name="Thomas A.M."/>
            <person name="Barbosa D."/>
            <person name="Nascimento L."/>
            <person name="Silva G.M."/>
            <person name="Condomitti G.W."/>
            <person name="Digiampietri L.A."/>
            <person name="Lombardi K.C."/>
            <person name="Ramos P.L."/>
            <person name="Quaggio R.B."/>
            <person name="Oliveira J.C."/>
            <person name="Pascon R.C."/>
            <person name="Cruz J.B."/>
            <person name="Silva A.M."/>
            <person name="Setubal J.C."/>
        </authorList>
    </citation>
    <scope>NUCLEOTIDE SEQUENCE [LARGE SCALE GENOMIC DNA]</scope>
</reference>
<dbReference type="InterPro" id="IPR019734">
    <property type="entry name" value="TPR_rpt"/>
</dbReference>
<feature type="repeat" description="TPR" evidence="1">
    <location>
        <begin position="112"/>
        <end position="145"/>
    </location>
</feature>